<dbReference type="PANTHER" id="PTHR36037:SF1">
    <property type="entry name" value="RNA-DIRECTED DNA POLYMERASE (REVERSE TRANSCRIPTASE)-RELATED FAMILY PROTEIN"/>
    <property type="match status" value="1"/>
</dbReference>
<keyword evidence="1" id="KW-0175">Coiled coil</keyword>
<dbReference type="EMBL" id="OZ019909">
    <property type="protein sequence ID" value="CAK9209444.1"/>
    <property type="molecule type" value="Genomic_DNA"/>
</dbReference>
<dbReference type="Proteomes" id="UP001497512">
    <property type="component" value="Chromosome 17"/>
</dbReference>
<name>A0ABP0U0H4_9BRYO</name>
<accession>A0ABP0U0H4</accession>
<feature type="coiled-coil region" evidence="1">
    <location>
        <begin position="26"/>
        <end position="60"/>
    </location>
</feature>
<keyword evidence="3" id="KW-1185">Reference proteome</keyword>
<dbReference type="PANTHER" id="PTHR36037">
    <property type="entry name" value="RNA-DIRECTED DNA POLYMERASE (REVERSE TRANSCRIPTASE)-RELATED FAMILY PROTEIN"/>
    <property type="match status" value="1"/>
</dbReference>
<organism evidence="2 3">
    <name type="scientific">Sphagnum troendelagicum</name>
    <dbReference type="NCBI Taxonomy" id="128251"/>
    <lineage>
        <taxon>Eukaryota</taxon>
        <taxon>Viridiplantae</taxon>
        <taxon>Streptophyta</taxon>
        <taxon>Embryophyta</taxon>
        <taxon>Bryophyta</taxon>
        <taxon>Sphagnophytina</taxon>
        <taxon>Sphagnopsida</taxon>
        <taxon>Sphagnales</taxon>
        <taxon>Sphagnaceae</taxon>
        <taxon>Sphagnum</taxon>
    </lineage>
</organism>
<gene>
    <name evidence="2" type="ORF">CSSPTR1EN2_LOCUS9733</name>
</gene>
<protein>
    <submittedName>
        <fullName evidence="2">Uncharacterized protein</fullName>
    </submittedName>
</protein>
<proteinExistence type="predicted"/>
<evidence type="ECO:0000256" key="1">
    <source>
        <dbReference type="SAM" id="Coils"/>
    </source>
</evidence>
<evidence type="ECO:0000313" key="3">
    <source>
        <dbReference type="Proteomes" id="UP001497512"/>
    </source>
</evidence>
<reference evidence="2" key="1">
    <citation type="submission" date="2024-02" db="EMBL/GenBank/DDBJ databases">
        <authorList>
            <consortium name="ELIXIR-Norway"/>
            <consortium name="Elixir Norway"/>
        </authorList>
    </citation>
    <scope>NUCLEOTIDE SEQUENCE</scope>
</reference>
<sequence length="295" mass="33312">MVSDGGEDDEVTGGVIQLNSEQRRAIEQDELLLKIYRLEIEDLQSQVDLQENEVAKLQSCIEFEGRVKDFEQHWRLRGVKVVSSSEGFVELHLTTHVPICQHANSEYRERLVEHELQLKLDPNTMALEDAQLSPEDVPIDDIVSEAKRRSCFHSATLVVQETEELSKQIGFLVTEVQQHIRIYVLKTEVLALAAQDPRYVLEYLPDTAIICATLPDGIVANLEAPYGWPMPGIALVVRSLILANSSCKANFLSSLQHMTDLANLTAKSDRCDLLQFLHSIEEVVAMEKQNAKFNF</sequence>
<evidence type="ECO:0000313" key="2">
    <source>
        <dbReference type="EMBL" id="CAK9209444.1"/>
    </source>
</evidence>